<evidence type="ECO:0000256" key="6">
    <source>
        <dbReference type="SAM" id="Phobius"/>
    </source>
</evidence>
<dbReference type="PANTHER" id="PTHR31632:SF2">
    <property type="entry name" value="PLASMA MEMBRANE IRON PERMEASE"/>
    <property type="match status" value="1"/>
</dbReference>
<evidence type="ECO:0008006" key="8">
    <source>
        <dbReference type="Google" id="ProtNLM"/>
    </source>
</evidence>
<evidence type="ECO:0000313" key="7">
    <source>
        <dbReference type="EMBL" id="KKN42936.1"/>
    </source>
</evidence>
<protein>
    <recommendedName>
        <fullName evidence="8">Iron permease</fullName>
    </recommendedName>
</protein>
<keyword evidence="3 6" id="KW-0812">Transmembrane</keyword>
<feature type="transmembrane region" description="Helical" evidence="6">
    <location>
        <begin position="234"/>
        <end position="254"/>
    </location>
</feature>
<feature type="transmembrane region" description="Helical" evidence="6">
    <location>
        <begin position="96"/>
        <end position="113"/>
    </location>
</feature>
<evidence type="ECO:0000256" key="4">
    <source>
        <dbReference type="ARBA" id="ARBA00022989"/>
    </source>
</evidence>
<name>A0A0F9T1R6_9ZZZZ</name>
<reference evidence="7" key="1">
    <citation type="journal article" date="2015" name="Nature">
        <title>Complex archaea that bridge the gap between prokaryotes and eukaryotes.</title>
        <authorList>
            <person name="Spang A."/>
            <person name="Saw J.H."/>
            <person name="Jorgensen S.L."/>
            <person name="Zaremba-Niedzwiedzka K."/>
            <person name="Martijn J."/>
            <person name="Lind A.E."/>
            <person name="van Eijk R."/>
            <person name="Schleper C."/>
            <person name="Guy L."/>
            <person name="Ettema T.J."/>
        </authorList>
    </citation>
    <scope>NUCLEOTIDE SEQUENCE</scope>
</reference>
<comment type="caution">
    <text evidence="7">The sequence shown here is derived from an EMBL/GenBank/DDBJ whole genome shotgun (WGS) entry which is preliminary data.</text>
</comment>
<evidence type="ECO:0000256" key="2">
    <source>
        <dbReference type="ARBA" id="ARBA00008333"/>
    </source>
</evidence>
<keyword evidence="4 6" id="KW-1133">Transmembrane helix</keyword>
<dbReference type="Pfam" id="PF03239">
    <property type="entry name" value="FTR1"/>
    <property type="match status" value="1"/>
</dbReference>
<dbReference type="InterPro" id="IPR004923">
    <property type="entry name" value="FTR1/Fip1/EfeU"/>
</dbReference>
<dbReference type="GO" id="GO:0033573">
    <property type="term" value="C:high-affinity iron permease complex"/>
    <property type="evidence" value="ECO:0007669"/>
    <property type="project" value="InterPro"/>
</dbReference>
<comment type="subcellular location">
    <subcellularLocation>
        <location evidence="1">Membrane</location>
        <topology evidence="1">Multi-pass membrane protein</topology>
    </subcellularLocation>
</comment>
<gene>
    <name evidence="7" type="ORF">LCGC14_0708260</name>
</gene>
<dbReference type="AlphaFoldDB" id="A0A0F9T1R6"/>
<feature type="transmembrane region" description="Helical" evidence="6">
    <location>
        <begin position="133"/>
        <end position="159"/>
    </location>
</feature>
<keyword evidence="5 6" id="KW-0472">Membrane</keyword>
<dbReference type="EMBL" id="LAZR01001547">
    <property type="protein sequence ID" value="KKN42936.1"/>
    <property type="molecule type" value="Genomic_DNA"/>
</dbReference>
<feature type="transmembrane region" description="Helical" evidence="6">
    <location>
        <begin position="166"/>
        <end position="187"/>
    </location>
</feature>
<evidence type="ECO:0000256" key="3">
    <source>
        <dbReference type="ARBA" id="ARBA00022692"/>
    </source>
</evidence>
<organism evidence="7">
    <name type="scientific">marine sediment metagenome</name>
    <dbReference type="NCBI Taxonomy" id="412755"/>
    <lineage>
        <taxon>unclassified sequences</taxon>
        <taxon>metagenomes</taxon>
        <taxon>ecological metagenomes</taxon>
    </lineage>
</organism>
<dbReference type="GO" id="GO:0015093">
    <property type="term" value="F:ferrous iron transmembrane transporter activity"/>
    <property type="evidence" value="ECO:0007669"/>
    <property type="project" value="TreeGrafter"/>
</dbReference>
<proteinExistence type="inferred from homology"/>
<evidence type="ECO:0000256" key="5">
    <source>
        <dbReference type="ARBA" id="ARBA00023136"/>
    </source>
</evidence>
<feature type="transmembrane region" description="Helical" evidence="6">
    <location>
        <begin position="69"/>
        <end position="89"/>
    </location>
</feature>
<feature type="transmembrane region" description="Helical" evidence="6">
    <location>
        <begin position="38"/>
        <end position="63"/>
    </location>
</feature>
<evidence type="ECO:0000256" key="1">
    <source>
        <dbReference type="ARBA" id="ARBA00004141"/>
    </source>
</evidence>
<sequence length="259" mass="28082">MLLNAVIIVLREVLEASLLASTFLAISQMLQRDRKWIFFAFSLGLVMGSIYALSISSVSMMFGGAGQEILNASMQTLIYLSLLVFAAAVPHQNKPLFRNLTIISLVFAVVLSLSREGSEVLLFITGFIGVPTLFNSVLLGGAVGAGIGLSVGVFFYYLLIHLTPRFGVWLGYVILLLISGSMMSQAVEFMMQADIFSSTAPVWDSSSLISERSISGQLLYALIGYEATPTLSQVIAYIGSMTLFIVIAITSSTLREKHL</sequence>
<dbReference type="PANTHER" id="PTHR31632">
    <property type="entry name" value="IRON TRANSPORTER FTH1"/>
    <property type="match status" value="1"/>
</dbReference>
<comment type="similarity">
    <text evidence="2">Belongs to the oxidase-dependent Fe transporter (OFeT) (TC 9.A.10.1) family.</text>
</comment>
<accession>A0A0F9T1R6</accession>